<evidence type="ECO:0000313" key="2">
    <source>
        <dbReference type="Proteomes" id="UP000325614"/>
    </source>
</evidence>
<keyword evidence="2" id="KW-1185">Reference proteome</keyword>
<dbReference type="Proteomes" id="UP000325614">
    <property type="component" value="Chromosome"/>
</dbReference>
<sequence length="96" mass="11151">MIDLEFRNVWEDFRAARAYSPDLLPRLQSALADLADLDVTYRRNLESLSRADGDENLKRELAERLKQQYEVRREPCLRELAALEERIATEMGPADA</sequence>
<gene>
    <name evidence="1" type="ORF">GDR74_00640</name>
</gene>
<protein>
    <submittedName>
        <fullName evidence="1">Uncharacterized protein</fullName>
    </submittedName>
</protein>
<dbReference type="AlphaFoldDB" id="A0A5P9JQC5"/>
<accession>A0A5P9JQC5</accession>
<dbReference type="RefSeq" id="WP_152584487.1">
    <property type="nucleotide sequence ID" value="NZ_CP045423.1"/>
</dbReference>
<dbReference type="KEGG" id="mico:GDR74_00640"/>
<dbReference type="EMBL" id="CP045423">
    <property type="protein sequence ID" value="QFU14837.1"/>
    <property type="molecule type" value="Genomic_DNA"/>
</dbReference>
<organism evidence="1 2">
    <name type="scientific">Microvirga thermotolerans</name>
    <dbReference type="NCBI Taxonomy" id="2651334"/>
    <lineage>
        <taxon>Bacteria</taxon>
        <taxon>Pseudomonadati</taxon>
        <taxon>Pseudomonadota</taxon>
        <taxon>Alphaproteobacteria</taxon>
        <taxon>Hyphomicrobiales</taxon>
        <taxon>Methylobacteriaceae</taxon>
        <taxon>Microvirga</taxon>
    </lineage>
</organism>
<name>A0A5P9JQC5_9HYPH</name>
<evidence type="ECO:0000313" key="1">
    <source>
        <dbReference type="EMBL" id="QFU14837.1"/>
    </source>
</evidence>
<proteinExistence type="predicted"/>
<reference evidence="1 2" key="1">
    <citation type="submission" date="2019-10" db="EMBL/GenBank/DDBJ databases">
        <title>Isolation, Identification of Microvirga thermotolerans HR1, a novel thermophilic bacterium and Comparative Genomics of the genus Microvirga.</title>
        <authorList>
            <person name="Li J."/>
            <person name="Zhang W."/>
            <person name="Lin M."/>
            <person name="Wang J."/>
        </authorList>
    </citation>
    <scope>NUCLEOTIDE SEQUENCE [LARGE SCALE GENOMIC DNA]</scope>
    <source>
        <strain evidence="1 2">HR1</strain>
    </source>
</reference>